<proteinExistence type="predicted"/>
<gene>
    <name evidence="2" type="ORF">GB883_00715</name>
</gene>
<dbReference type="PANTHER" id="PTHR13847">
    <property type="entry name" value="SARCOSINE DEHYDROGENASE-RELATED"/>
    <property type="match status" value="1"/>
</dbReference>
<keyword evidence="3" id="KW-1185">Reference proteome</keyword>
<comment type="caution">
    <text evidence="2">The sequence shown here is derived from an EMBL/GenBank/DDBJ whole genome shotgun (WGS) entry which is preliminary data.</text>
</comment>
<evidence type="ECO:0000313" key="2">
    <source>
        <dbReference type="EMBL" id="KAE8765970.1"/>
    </source>
</evidence>
<dbReference type="GO" id="GO:0005737">
    <property type="term" value="C:cytoplasm"/>
    <property type="evidence" value="ECO:0007669"/>
    <property type="project" value="TreeGrafter"/>
</dbReference>
<feature type="domain" description="FAD dependent oxidoreductase" evidence="1">
    <location>
        <begin position="48"/>
        <end position="407"/>
    </location>
</feature>
<protein>
    <submittedName>
        <fullName evidence="2">FAD-dependent oxidoreductase</fullName>
    </submittedName>
</protein>
<evidence type="ECO:0000259" key="1">
    <source>
        <dbReference type="Pfam" id="PF01266"/>
    </source>
</evidence>
<dbReference type="AlphaFoldDB" id="A0A7J5UUM7"/>
<dbReference type="InterPro" id="IPR006076">
    <property type="entry name" value="FAD-dep_OxRdtase"/>
</dbReference>
<dbReference type="SUPFAM" id="SSF51905">
    <property type="entry name" value="FAD/NAD(P)-binding domain"/>
    <property type="match status" value="1"/>
</dbReference>
<dbReference type="Gene3D" id="3.50.50.60">
    <property type="entry name" value="FAD/NAD(P)-binding domain"/>
    <property type="match status" value="1"/>
</dbReference>
<reference evidence="2 3" key="1">
    <citation type="submission" date="2019-10" db="EMBL/GenBank/DDBJ databases">
        <title>Georgenia wutianyii sp. nov. and Georgenia yuyongxinii sp. nov. isolated from plateau pika (Ochotona curzoniae) in the Qinghai-Tibet plateau of China.</title>
        <authorList>
            <person name="Tian Z."/>
        </authorList>
    </citation>
    <scope>NUCLEOTIDE SEQUENCE [LARGE SCALE GENOMIC DNA]</scope>
    <source>
        <strain evidence="2 3">DSM 21501</strain>
    </source>
</reference>
<dbReference type="InterPro" id="IPR036188">
    <property type="entry name" value="FAD/NAD-bd_sf"/>
</dbReference>
<evidence type="ECO:0000313" key="3">
    <source>
        <dbReference type="Proteomes" id="UP000451860"/>
    </source>
</evidence>
<dbReference type="PANTHER" id="PTHR13847:SF281">
    <property type="entry name" value="FAD DEPENDENT OXIDOREDUCTASE DOMAIN-CONTAINING PROTEIN"/>
    <property type="match status" value="1"/>
</dbReference>
<dbReference type="Gene3D" id="3.30.9.10">
    <property type="entry name" value="D-Amino Acid Oxidase, subunit A, domain 2"/>
    <property type="match status" value="1"/>
</dbReference>
<sequence>MGRRGRRRRPGRARVSRDLAEARPLPVWWEDRDVEAVSDPLTRATTADLVIIGGGLTGLWAAIHALEETPGRDVVLLEAAHVAAGASGRNGGFVSESLSHGLSHGEATWPAEQHDLVRLGRENVREIGEFLRAEGIDADFRLCGKTMMATRPHEVAALRAAHALNERYGEESYLLDRDEAQADVHSPTYLAGLRTTGGGLVDPAALCAGLRDAALARGLRLHESTEVTRLERDGAGVRCRTEHGEVRARQAIIATNAFDPLLRRLRAYVIPVWDYVLATEPLTPAQLEAIGWHQNQGLTDAGNEFHYYRRTPDDRILWGGYDAVYYFGGATAAHRGQRDSTHALLARQFRETFPQLADVRFTHRWGGLIDTTSRFTPVFGTALGGRVAYAVGYTGLGVAASRFGARVALDALAGRETERSRLALVRERPVPVPPEPLRWPAVQITRAALAREDRTGRRGPLLRVMDRFGVGFNS</sequence>
<accession>A0A7J5UUM7</accession>
<dbReference type="Proteomes" id="UP000451860">
    <property type="component" value="Unassembled WGS sequence"/>
</dbReference>
<name>A0A7J5UUM7_9MICO</name>
<dbReference type="Pfam" id="PF01266">
    <property type="entry name" value="DAO"/>
    <property type="match status" value="1"/>
</dbReference>
<organism evidence="2 3">
    <name type="scientific">Georgenia thermotolerans</name>
    <dbReference type="NCBI Taxonomy" id="527326"/>
    <lineage>
        <taxon>Bacteria</taxon>
        <taxon>Bacillati</taxon>
        <taxon>Actinomycetota</taxon>
        <taxon>Actinomycetes</taxon>
        <taxon>Micrococcales</taxon>
        <taxon>Bogoriellaceae</taxon>
        <taxon>Georgenia</taxon>
    </lineage>
</organism>
<dbReference type="OrthoDB" id="9805852at2"/>
<dbReference type="EMBL" id="WHJE01000002">
    <property type="protein sequence ID" value="KAE8765970.1"/>
    <property type="molecule type" value="Genomic_DNA"/>
</dbReference>